<name>A0ABX8WT33_9GAMM</name>
<feature type="compositionally biased region" description="Low complexity" evidence="1">
    <location>
        <begin position="31"/>
        <end position="46"/>
    </location>
</feature>
<feature type="signal peptide" evidence="2">
    <location>
        <begin position="1"/>
        <end position="21"/>
    </location>
</feature>
<organism evidence="3 4">
    <name type="scientific">Lysobacter soyae</name>
    <dbReference type="NCBI Taxonomy" id="2764185"/>
    <lineage>
        <taxon>Bacteria</taxon>
        <taxon>Pseudomonadati</taxon>
        <taxon>Pseudomonadota</taxon>
        <taxon>Gammaproteobacteria</taxon>
        <taxon>Lysobacterales</taxon>
        <taxon>Lysobacteraceae</taxon>
        <taxon>Lysobacter</taxon>
    </lineage>
</organism>
<dbReference type="EMBL" id="CP080544">
    <property type="protein sequence ID" value="QYR53964.1"/>
    <property type="molecule type" value="Genomic_DNA"/>
</dbReference>
<keyword evidence="4" id="KW-1185">Reference proteome</keyword>
<feature type="chain" id="PRO_5046013113" evidence="2">
    <location>
        <begin position="22"/>
        <end position="322"/>
    </location>
</feature>
<evidence type="ECO:0000313" key="4">
    <source>
        <dbReference type="Proteomes" id="UP000824755"/>
    </source>
</evidence>
<keyword evidence="2" id="KW-0732">Signal</keyword>
<dbReference type="RefSeq" id="WP_220380769.1">
    <property type="nucleotide sequence ID" value="NZ_CP080544.1"/>
</dbReference>
<feature type="region of interest" description="Disordered" evidence="1">
    <location>
        <begin position="28"/>
        <end position="56"/>
    </location>
</feature>
<evidence type="ECO:0000256" key="1">
    <source>
        <dbReference type="SAM" id="MobiDB-lite"/>
    </source>
</evidence>
<reference evidence="3 4" key="1">
    <citation type="submission" date="2021-08" db="EMBL/GenBank/DDBJ databases">
        <title>Lysobacter sp. strain CJ11 Genome sequencing and assembly.</title>
        <authorList>
            <person name="Kim I."/>
        </authorList>
    </citation>
    <scope>NUCLEOTIDE SEQUENCE [LARGE SCALE GENOMIC DNA]</scope>
    <source>
        <strain evidence="3 4">CJ11</strain>
    </source>
</reference>
<dbReference type="InterPro" id="IPR007939">
    <property type="entry name" value="Cu-R_B_prcur"/>
</dbReference>
<dbReference type="Proteomes" id="UP000824755">
    <property type="component" value="Chromosome"/>
</dbReference>
<dbReference type="Pfam" id="PF05275">
    <property type="entry name" value="CopB"/>
    <property type="match status" value="1"/>
</dbReference>
<gene>
    <name evidence="3" type="ORF">H8L67_06745</name>
</gene>
<accession>A0ABX8WT33</accession>
<protein>
    <submittedName>
        <fullName evidence="3">Copper resistance protein B</fullName>
    </submittedName>
</protein>
<sequence length="322" mass="35396">MSTKRLVAALTVFFCVAPAWAQHQGHDMHMAPAKKAPAKTAPAKKASSMDHSQMDHSQMDYSKMDYSKMDHSKMDHSKMDDAPGNTAGAPVPVPTEADLAAAFPPVHAHHLHGTSIQSYTLIDRFEVQHGDGVSRQAWEASGWIGGDVQKLTWRTEGHAHDGKVERASAELFYSRGIRPWWDVVAGVRHDFGQGPSRQWVGVGIQGLAPYKFEVNATLYVGDQSRTALRAGVEYDTLLTNRWILQWHAEANAYGKDDLSLGIGSGLSNIEAGARLRYEIDRKFAPYIGVDHDHAFGRTADVRKAAGGKVGDTRVVAGIRVWF</sequence>
<evidence type="ECO:0000256" key="2">
    <source>
        <dbReference type="SAM" id="SignalP"/>
    </source>
</evidence>
<proteinExistence type="predicted"/>
<evidence type="ECO:0000313" key="3">
    <source>
        <dbReference type="EMBL" id="QYR53964.1"/>
    </source>
</evidence>